<dbReference type="RefSeq" id="WP_163607315.1">
    <property type="nucleotide sequence ID" value="NZ_JAABOO010000002.1"/>
</dbReference>
<reference evidence="2 3" key="1">
    <citation type="submission" date="2020-01" db="EMBL/GenBank/DDBJ databases">
        <title>Leptobacterium flavescens.</title>
        <authorList>
            <person name="Wang G."/>
        </authorList>
    </citation>
    <scope>NUCLEOTIDE SEQUENCE [LARGE SCALE GENOMIC DNA]</scope>
    <source>
        <strain evidence="2 3">KCTC 22160</strain>
    </source>
</reference>
<feature type="domain" description="SCP" evidence="1">
    <location>
        <begin position="50"/>
        <end position="157"/>
    </location>
</feature>
<dbReference type="InterPro" id="IPR035940">
    <property type="entry name" value="CAP_sf"/>
</dbReference>
<dbReference type="Proteomes" id="UP000468581">
    <property type="component" value="Unassembled WGS sequence"/>
</dbReference>
<name>A0A6P0UNM4_9FLAO</name>
<sequence length="165" mass="18442">MNTYTYKVVVILFAVFLTFSCSKDSIDDDLSAEAIVDISYTSFEIDILMKINEHRTSIGLPELQISDKVSSVAQGHTEHMIEVNKVSHDFFFQRRSALANNPGAQSVSENVAFAFSTSGGVVRGWLESDAHRAIIEGDHTHFGISVEKDSDGRNYFTNIFIRLED</sequence>
<dbReference type="PANTHER" id="PTHR31157">
    <property type="entry name" value="SCP DOMAIN-CONTAINING PROTEIN"/>
    <property type="match status" value="1"/>
</dbReference>
<evidence type="ECO:0000313" key="3">
    <source>
        <dbReference type="Proteomes" id="UP000468581"/>
    </source>
</evidence>
<proteinExistence type="predicted"/>
<dbReference type="AlphaFoldDB" id="A0A6P0UNM4"/>
<accession>A0A6P0UNM4</accession>
<keyword evidence="3" id="KW-1185">Reference proteome</keyword>
<dbReference type="EMBL" id="JAABOO010000002">
    <property type="protein sequence ID" value="NER14050.1"/>
    <property type="molecule type" value="Genomic_DNA"/>
</dbReference>
<dbReference type="PANTHER" id="PTHR31157:SF1">
    <property type="entry name" value="SCP DOMAIN-CONTAINING PROTEIN"/>
    <property type="match status" value="1"/>
</dbReference>
<evidence type="ECO:0000259" key="1">
    <source>
        <dbReference type="Pfam" id="PF00188"/>
    </source>
</evidence>
<dbReference type="Pfam" id="PF00188">
    <property type="entry name" value="CAP"/>
    <property type="match status" value="1"/>
</dbReference>
<evidence type="ECO:0000313" key="2">
    <source>
        <dbReference type="EMBL" id="NER14050.1"/>
    </source>
</evidence>
<gene>
    <name evidence="2" type="ORF">GWK08_11410</name>
</gene>
<dbReference type="PROSITE" id="PS51257">
    <property type="entry name" value="PROKAR_LIPOPROTEIN"/>
    <property type="match status" value="1"/>
</dbReference>
<organism evidence="2 3">
    <name type="scientific">Leptobacterium flavescens</name>
    <dbReference type="NCBI Taxonomy" id="472055"/>
    <lineage>
        <taxon>Bacteria</taxon>
        <taxon>Pseudomonadati</taxon>
        <taxon>Bacteroidota</taxon>
        <taxon>Flavobacteriia</taxon>
        <taxon>Flavobacteriales</taxon>
        <taxon>Flavobacteriaceae</taxon>
        <taxon>Leptobacterium</taxon>
    </lineage>
</organism>
<dbReference type="Gene3D" id="3.40.33.10">
    <property type="entry name" value="CAP"/>
    <property type="match status" value="1"/>
</dbReference>
<dbReference type="InterPro" id="IPR014044">
    <property type="entry name" value="CAP_dom"/>
</dbReference>
<protein>
    <submittedName>
        <fullName evidence="2">CAP domain-containing protein</fullName>
    </submittedName>
</protein>
<dbReference type="SUPFAM" id="SSF55797">
    <property type="entry name" value="PR-1-like"/>
    <property type="match status" value="1"/>
</dbReference>
<comment type="caution">
    <text evidence="2">The sequence shown here is derived from an EMBL/GenBank/DDBJ whole genome shotgun (WGS) entry which is preliminary data.</text>
</comment>
<dbReference type="CDD" id="cd05379">
    <property type="entry name" value="CAP_bacterial"/>
    <property type="match status" value="1"/>
</dbReference>